<keyword evidence="1 5" id="KW-0436">Ligase</keyword>
<dbReference type="GO" id="GO:0005737">
    <property type="term" value="C:cytoplasm"/>
    <property type="evidence" value="ECO:0007669"/>
    <property type="project" value="TreeGrafter"/>
</dbReference>
<dbReference type="GO" id="GO:0004077">
    <property type="term" value="F:biotin--[biotin carboxyl-carrier protein] ligase activity"/>
    <property type="evidence" value="ECO:0007669"/>
    <property type="project" value="UniProtKB-UniRule"/>
</dbReference>
<dbReference type="HAMAP" id="MF_00978">
    <property type="entry name" value="Bifunct_BirA"/>
    <property type="match status" value="1"/>
</dbReference>
<accession>A0A0L6U1Z8</accession>
<dbReference type="EMBL" id="LGYO01000011">
    <property type="protein sequence ID" value="KNZ42543.1"/>
    <property type="molecule type" value="Genomic_DNA"/>
</dbReference>
<keyword evidence="3 5" id="KW-0067">ATP-binding</keyword>
<dbReference type="SUPFAM" id="SSF46785">
    <property type="entry name" value="Winged helix' DNA-binding domain"/>
    <property type="match status" value="1"/>
</dbReference>
<dbReference type="PATRIC" id="fig|52689.4.peg.108"/>
<evidence type="ECO:0000313" key="8">
    <source>
        <dbReference type="Proteomes" id="UP000036873"/>
    </source>
</evidence>
<dbReference type="CDD" id="cd16442">
    <property type="entry name" value="BPL"/>
    <property type="match status" value="1"/>
</dbReference>
<keyword evidence="4 5" id="KW-0092">Biotin</keyword>
<evidence type="ECO:0000256" key="1">
    <source>
        <dbReference type="ARBA" id="ARBA00022598"/>
    </source>
</evidence>
<feature type="binding site" evidence="5">
    <location>
        <position position="116"/>
    </location>
    <ligand>
        <name>biotin</name>
        <dbReference type="ChEBI" id="CHEBI:57586"/>
    </ligand>
</feature>
<dbReference type="InterPro" id="IPR045864">
    <property type="entry name" value="aa-tRNA-synth_II/BPL/LPL"/>
</dbReference>
<dbReference type="Gene3D" id="2.30.30.100">
    <property type="match status" value="1"/>
</dbReference>
<comment type="caution">
    <text evidence="7">The sequence shown here is derived from an EMBL/GenBank/DDBJ whole genome shotgun (WGS) entry which is preliminary data.</text>
</comment>
<keyword evidence="8" id="KW-1185">Reference proteome</keyword>
<dbReference type="InterPro" id="IPR036390">
    <property type="entry name" value="WH_DNA-bd_sf"/>
</dbReference>
<feature type="domain" description="BPL/LPL catalytic" evidence="6">
    <location>
        <begin position="67"/>
        <end position="262"/>
    </location>
</feature>
<dbReference type="Pfam" id="PF02237">
    <property type="entry name" value="BPL_C"/>
    <property type="match status" value="1"/>
</dbReference>
<dbReference type="PROSITE" id="PS51733">
    <property type="entry name" value="BPL_LPL_CATALYTIC"/>
    <property type="match status" value="1"/>
</dbReference>
<dbReference type="GO" id="GO:0009249">
    <property type="term" value="P:protein lipoylation"/>
    <property type="evidence" value="ECO:0007669"/>
    <property type="project" value="UniProtKB-ARBA"/>
</dbReference>
<evidence type="ECO:0000256" key="2">
    <source>
        <dbReference type="ARBA" id="ARBA00022741"/>
    </source>
</evidence>
<dbReference type="STRING" id="52689.AKG39_05140"/>
<dbReference type="Gene3D" id="1.10.10.10">
    <property type="entry name" value="Winged helix-like DNA-binding domain superfamily/Winged helix DNA-binding domain"/>
    <property type="match status" value="1"/>
</dbReference>
<proteinExistence type="inferred from homology"/>
<evidence type="ECO:0000256" key="5">
    <source>
        <dbReference type="HAMAP-Rule" id="MF_00978"/>
    </source>
</evidence>
<dbReference type="PANTHER" id="PTHR12835:SF5">
    <property type="entry name" value="BIOTIN--PROTEIN LIGASE"/>
    <property type="match status" value="1"/>
</dbReference>
<dbReference type="GO" id="GO:0006355">
    <property type="term" value="P:regulation of DNA-templated transcription"/>
    <property type="evidence" value="ECO:0007669"/>
    <property type="project" value="UniProtKB-UniRule"/>
</dbReference>
<dbReference type="GO" id="GO:0016740">
    <property type="term" value="F:transferase activity"/>
    <property type="evidence" value="ECO:0007669"/>
    <property type="project" value="UniProtKB-ARBA"/>
</dbReference>
<dbReference type="PANTHER" id="PTHR12835">
    <property type="entry name" value="BIOTIN PROTEIN LIGASE"/>
    <property type="match status" value="1"/>
</dbReference>
<keyword evidence="5" id="KW-0804">Transcription</keyword>
<dbReference type="SUPFAM" id="SSF55681">
    <property type="entry name" value="Class II aaRS and biotin synthetases"/>
    <property type="match status" value="1"/>
</dbReference>
<comment type="similarity">
    <text evidence="5">Belongs to the biotin--protein ligase family.</text>
</comment>
<feature type="binding site" evidence="5">
    <location>
        <position position="187"/>
    </location>
    <ligand>
        <name>biotin</name>
        <dbReference type="ChEBI" id="CHEBI:57586"/>
    </ligand>
</feature>
<evidence type="ECO:0000256" key="3">
    <source>
        <dbReference type="ARBA" id="ARBA00022840"/>
    </source>
</evidence>
<dbReference type="InterPro" id="IPR008988">
    <property type="entry name" value="Transcriptional_repressor_C"/>
</dbReference>
<dbReference type="NCBIfam" id="TIGR00121">
    <property type="entry name" value="birA_ligase"/>
    <property type="match status" value="1"/>
</dbReference>
<comment type="function">
    <text evidence="5">Acts both as a biotin--[acetyl-CoA-carboxylase] ligase and a repressor.</text>
</comment>
<gene>
    <name evidence="5" type="primary">birA</name>
    <name evidence="7" type="ORF">AKG39_05140</name>
</gene>
<evidence type="ECO:0000256" key="4">
    <source>
        <dbReference type="ARBA" id="ARBA00023267"/>
    </source>
</evidence>
<evidence type="ECO:0000259" key="6">
    <source>
        <dbReference type="PROSITE" id="PS51733"/>
    </source>
</evidence>
<dbReference type="AlphaFoldDB" id="A0A0L6U1Z8"/>
<dbReference type="InterPro" id="IPR003142">
    <property type="entry name" value="BPL_C"/>
</dbReference>
<dbReference type="Proteomes" id="UP000036873">
    <property type="component" value="Unassembled WGS sequence"/>
</dbReference>
<keyword evidence="2 5" id="KW-0547">Nucleotide-binding</keyword>
<dbReference type="SUPFAM" id="SSF50037">
    <property type="entry name" value="C-terminal domain of transcriptional repressors"/>
    <property type="match status" value="1"/>
</dbReference>
<dbReference type="InterPro" id="IPR004143">
    <property type="entry name" value="BPL_LPL_catalytic"/>
</dbReference>
<dbReference type="RefSeq" id="WP_050739298.1">
    <property type="nucleotide sequence ID" value="NZ_LGYO01000011.1"/>
</dbReference>
<dbReference type="Gene3D" id="3.30.930.10">
    <property type="entry name" value="Bira Bifunctional Protein, Domain 2"/>
    <property type="match status" value="1"/>
</dbReference>
<sequence length="328" mass="36186">MSVKQSVLQALEENREICVSGEQLAKKLSVSRSSIWKAIKSLKEEGYDIAATTNKGYRLETGSDVLSFEGMVPWLAPENKNLVIKAYKTIGSTNQVAKKMAMDGESHGTVVIAEEQTQGRGRMGRDFYSPAGSGIYMSLILRPDVYASEAVLVTTAASVGVYRAIKKVTDKDPQIKWVNDIYLEDRKICGILTEAVTNFETGLVECVIIGIGVNFRLPENNFPGELNDVAGSLFREKPDTLTRNRLAAEIINAVLELCNDLGNRDFLKEYKAHSMVLGHEISVCQHNSWLPARAIDISEDGGLIIENEAGQLQTLNSGEISIRRMDKK</sequence>
<protein>
    <recommendedName>
        <fullName evidence="5">Bifunctional ligase/repressor BirA</fullName>
    </recommendedName>
    <alternativeName>
        <fullName evidence="5">Biotin--[acetyl-CoA-carboxylase] ligase</fullName>
        <ecNumber evidence="5">6.3.4.15</ecNumber>
    </alternativeName>
    <alternativeName>
        <fullName evidence="5">Biotin--protein ligase</fullName>
    </alternativeName>
    <alternativeName>
        <fullName evidence="5">Biotin-[acetyl-CoA carboxylase] synthetase</fullName>
    </alternativeName>
</protein>
<organism evidence="7 8">
    <name type="scientific">Acetobacterium bakii</name>
    <dbReference type="NCBI Taxonomy" id="52689"/>
    <lineage>
        <taxon>Bacteria</taxon>
        <taxon>Bacillati</taxon>
        <taxon>Bacillota</taxon>
        <taxon>Clostridia</taxon>
        <taxon>Eubacteriales</taxon>
        <taxon>Eubacteriaceae</taxon>
        <taxon>Acetobacterium</taxon>
    </lineage>
</organism>
<dbReference type="InterPro" id="IPR013196">
    <property type="entry name" value="HTH_11"/>
</dbReference>
<evidence type="ECO:0000313" key="7">
    <source>
        <dbReference type="EMBL" id="KNZ42543.1"/>
    </source>
</evidence>
<feature type="DNA-binding region" description="H-T-H motif" evidence="5">
    <location>
        <begin position="21"/>
        <end position="40"/>
    </location>
</feature>
<keyword evidence="5" id="KW-0238">DNA-binding</keyword>
<keyword evidence="5" id="KW-0678">Repressor</keyword>
<feature type="binding site" evidence="5">
    <location>
        <begin position="120"/>
        <end position="122"/>
    </location>
    <ligand>
        <name>biotin</name>
        <dbReference type="ChEBI" id="CHEBI:57586"/>
    </ligand>
</feature>
<dbReference type="GO" id="GO:0005524">
    <property type="term" value="F:ATP binding"/>
    <property type="evidence" value="ECO:0007669"/>
    <property type="project" value="UniProtKB-UniRule"/>
</dbReference>
<dbReference type="GO" id="GO:0003677">
    <property type="term" value="F:DNA binding"/>
    <property type="evidence" value="ECO:0007669"/>
    <property type="project" value="UniProtKB-UniRule"/>
</dbReference>
<reference evidence="8" key="1">
    <citation type="submission" date="2015-07" db="EMBL/GenBank/DDBJ databases">
        <title>Draft genome sequence of Acetobacterium bakii DSM 8293, a potential psychrophilic chemical producer through syngas fermentation.</title>
        <authorList>
            <person name="Song Y."/>
            <person name="Hwang S."/>
            <person name="Cho B.-K."/>
        </authorList>
    </citation>
    <scope>NUCLEOTIDE SEQUENCE [LARGE SCALE GENOMIC DNA]</scope>
    <source>
        <strain evidence="8">DSM 8239</strain>
    </source>
</reference>
<dbReference type="InterPro" id="IPR036388">
    <property type="entry name" value="WH-like_DNA-bd_sf"/>
</dbReference>
<dbReference type="Pfam" id="PF08279">
    <property type="entry name" value="HTH_11"/>
    <property type="match status" value="1"/>
</dbReference>
<dbReference type="InterPro" id="IPR004408">
    <property type="entry name" value="Biotin_CoA_COase_ligase"/>
</dbReference>
<feature type="binding site" evidence="5">
    <location>
        <begin position="92"/>
        <end position="94"/>
    </location>
    <ligand>
        <name>biotin</name>
        <dbReference type="ChEBI" id="CHEBI:57586"/>
    </ligand>
</feature>
<keyword evidence="5" id="KW-0805">Transcription regulation</keyword>
<dbReference type="OrthoDB" id="9807064at2"/>
<comment type="catalytic activity">
    <reaction evidence="5">
        <text>biotin + L-lysyl-[protein] + ATP = N(6)-biotinyl-L-lysyl-[protein] + AMP + diphosphate + H(+)</text>
        <dbReference type="Rhea" id="RHEA:11756"/>
        <dbReference type="Rhea" id="RHEA-COMP:9752"/>
        <dbReference type="Rhea" id="RHEA-COMP:10505"/>
        <dbReference type="ChEBI" id="CHEBI:15378"/>
        <dbReference type="ChEBI" id="CHEBI:29969"/>
        <dbReference type="ChEBI" id="CHEBI:30616"/>
        <dbReference type="ChEBI" id="CHEBI:33019"/>
        <dbReference type="ChEBI" id="CHEBI:57586"/>
        <dbReference type="ChEBI" id="CHEBI:83144"/>
        <dbReference type="ChEBI" id="CHEBI:456215"/>
        <dbReference type="EC" id="6.3.4.15"/>
    </reaction>
</comment>
<dbReference type="Pfam" id="PF03099">
    <property type="entry name" value="BPL_LplA_LipB"/>
    <property type="match status" value="1"/>
</dbReference>
<name>A0A0L6U1Z8_9FIRM</name>
<dbReference type="InterPro" id="IPR030855">
    <property type="entry name" value="Bifunct_BirA"/>
</dbReference>
<dbReference type="EC" id="6.3.4.15" evidence="5"/>